<dbReference type="GO" id="GO:0006508">
    <property type="term" value="P:proteolysis"/>
    <property type="evidence" value="ECO:0007669"/>
    <property type="project" value="UniProtKB-KW"/>
</dbReference>
<dbReference type="AlphaFoldDB" id="A0A9W8KWL6"/>
<dbReference type="Pfam" id="PF01432">
    <property type="entry name" value="Peptidase_M3"/>
    <property type="match status" value="1"/>
</dbReference>
<evidence type="ECO:0000313" key="9">
    <source>
        <dbReference type="EMBL" id="KAJ2672906.1"/>
    </source>
</evidence>
<dbReference type="GO" id="GO:0006518">
    <property type="term" value="P:peptide metabolic process"/>
    <property type="evidence" value="ECO:0007669"/>
    <property type="project" value="TreeGrafter"/>
</dbReference>
<keyword evidence="5 7" id="KW-0862">Zinc</keyword>
<reference evidence="9" key="1">
    <citation type="submission" date="2022-07" db="EMBL/GenBank/DDBJ databases">
        <title>Phylogenomic reconstructions and comparative analyses of Kickxellomycotina fungi.</title>
        <authorList>
            <person name="Reynolds N.K."/>
            <person name="Stajich J.E."/>
            <person name="Barry K."/>
            <person name="Grigoriev I.V."/>
            <person name="Crous P."/>
            <person name="Smith M.E."/>
        </authorList>
    </citation>
    <scope>NUCLEOTIDE SEQUENCE</scope>
    <source>
        <strain evidence="9">NRRL 3115</strain>
    </source>
</reference>
<dbReference type="Gene3D" id="1.20.1050.40">
    <property type="entry name" value="Endopeptidase. Chain P, domain 1"/>
    <property type="match status" value="1"/>
</dbReference>
<dbReference type="InterPro" id="IPR045090">
    <property type="entry name" value="Pept_M3A_M3B"/>
</dbReference>
<dbReference type="CDD" id="cd06455">
    <property type="entry name" value="M3A_TOP"/>
    <property type="match status" value="1"/>
</dbReference>
<evidence type="ECO:0000313" key="10">
    <source>
        <dbReference type="Proteomes" id="UP001151518"/>
    </source>
</evidence>
<dbReference type="PANTHER" id="PTHR11804:SF84">
    <property type="entry name" value="SACCHAROLYSIN"/>
    <property type="match status" value="1"/>
</dbReference>
<dbReference type="Proteomes" id="UP001151518">
    <property type="component" value="Unassembled WGS sequence"/>
</dbReference>
<evidence type="ECO:0000256" key="3">
    <source>
        <dbReference type="ARBA" id="ARBA00022723"/>
    </source>
</evidence>
<evidence type="ECO:0000259" key="8">
    <source>
        <dbReference type="Pfam" id="PF01432"/>
    </source>
</evidence>
<sequence length="713" mass="81715">MVVIDSEIHNTDISDIEWGYLTYSVVSKSIGFGDLIMTVYNSQTFIGIKASIPNFNLSLTEIREMAEAVASNTNQTFDSVAAQTNPTFESAIAPIGMEENNMNVFCCKINVLQNVSTNKDVRDACSEAANMLDENKTEALMREDVYKVVQAVIANKEEISKLDGEDRRLVKSLERIFISNGLLLDKDKRKQLGEILNREGDLEMQFNSNINERAAKELFTRDELDGMSDDYINGLETEQVDGVLKYAVTSEYPDYYPLIKLARNTETRERMYLAYTTRCPENLSLLQEATRLRLARARLLGKNTHAEYVLEDQMAKTPKAVLEMLNDLRGKIGQAWVERLKELSEMKKKDMEATGKQYNGLFDWDIGYYRNIRRMHKYNVDLEVVKQYFSVDRVVPAILNIYQKMLGLRIVKVDKQSAWHPDVELYEVWEANEDKFIGHFYLDLYPREGKYSHAAMFPTRPGFTKADGSREYPIASMVANFPKPTPARPALFEHDNVETFMHEMGHVFHYLCAVTKWSKFHGTNVEDDFSEAPSQMLENWCWQPSVLRQISSHHKTGKPLPDSLIEGMIRNKNESALVGDLNLVFSSLYDMAIHNTTSNVDVNETYNQMNREILCSNYGDAEVCPVATFGHMMGIYDGSYYSYLWSQVYSADMFETRFLKEGIDNAQTGMNYRKEILQPGGSRDSMVSLERFLGRKPNSDAFFRQRGINNSLN</sequence>
<evidence type="ECO:0000256" key="7">
    <source>
        <dbReference type="RuleBase" id="RU003435"/>
    </source>
</evidence>
<dbReference type="EC" id="3.4.24.37" evidence="9"/>
<evidence type="ECO:0000256" key="6">
    <source>
        <dbReference type="ARBA" id="ARBA00023049"/>
    </source>
</evidence>
<evidence type="ECO:0000256" key="4">
    <source>
        <dbReference type="ARBA" id="ARBA00022801"/>
    </source>
</evidence>
<name>A0A9W8KWL6_9FUNG</name>
<keyword evidence="6 7" id="KW-0482">Metalloprotease</keyword>
<gene>
    <name evidence="9" type="primary">PRD1_6</name>
    <name evidence="9" type="ORF">GGI25_004887</name>
</gene>
<dbReference type="PANTHER" id="PTHR11804">
    <property type="entry name" value="PROTEASE M3 THIMET OLIGOPEPTIDASE-RELATED"/>
    <property type="match status" value="1"/>
</dbReference>
<proteinExistence type="inferred from homology"/>
<dbReference type="Gene3D" id="3.40.390.10">
    <property type="entry name" value="Collagenase (Catalytic Domain)"/>
    <property type="match status" value="1"/>
</dbReference>
<dbReference type="FunFam" id="3.40.390.10:FF:000006">
    <property type="entry name" value="Thimet oligopeptidase 1"/>
    <property type="match status" value="1"/>
</dbReference>
<organism evidence="9 10">
    <name type="scientific">Coemansia spiralis</name>
    <dbReference type="NCBI Taxonomy" id="417178"/>
    <lineage>
        <taxon>Eukaryota</taxon>
        <taxon>Fungi</taxon>
        <taxon>Fungi incertae sedis</taxon>
        <taxon>Zoopagomycota</taxon>
        <taxon>Kickxellomycotina</taxon>
        <taxon>Kickxellomycetes</taxon>
        <taxon>Kickxellales</taxon>
        <taxon>Kickxellaceae</taxon>
        <taxon>Coemansia</taxon>
    </lineage>
</organism>
<dbReference type="InterPro" id="IPR001567">
    <property type="entry name" value="Pept_M3A_M3B_dom"/>
</dbReference>
<evidence type="ECO:0000256" key="5">
    <source>
        <dbReference type="ARBA" id="ARBA00022833"/>
    </source>
</evidence>
<comment type="similarity">
    <text evidence="1 7">Belongs to the peptidase M3 family.</text>
</comment>
<evidence type="ECO:0000256" key="1">
    <source>
        <dbReference type="ARBA" id="ARBA00006040"/>
    </source>
</evidence>
<protein>
    <submittedName>
        <fullName evidence="9">Metalloendopeptidase</fullName>
        <ecNumber evidence="9">3.4.24.37</ecNumber>
    </submittedName>
</protein>
<accession>A0A9W8KWL6</accession>
<evidence type="ECO:0000256" key="2">
    <source>
        <dbReference type="ARBA" id="ARBA00022670"/>
    </source>
</evidence>
<dbReference type="SUPFAM" id="SSF55486">
    <property type="entry name" value="Metalloproteases ('zincins'), catalytic domain"/>
    <property type="match status" value="1"/>
</dbReference>
<feature type="domain" description="Peptidase M3A/M3B catalytic" evidence="8">
    <location>
        <begin position="260"/>
        <end position="707"/>
    </location>
</feature>
<dbReference type="InterPro" id="IPR024077">
    <property type="entry name" value="Neurolysin/TOP_dom2"/>
</dbReference>
<dbReference type="InterPro" id="IPR024079">
    <property type="entry name" value="MetalloPept_cat_dom_sf"/>
</dbReference>
<keyword evidence="3 7" id="KW-0479">Metal-binding</keyword>
<dbReference type="Gene3D" id="1.10.1370.10">
    <property type="entry name" value="Neurolysin, domain 3"/>
    <property type="match status" value="1"/>
</dbReference>
<dbReference type="GO" id="GO:0046872">
    <property type="term" value="F:metal ion binding"/>
    <property type="evidence" value="ECO:0007669"/>
    <property type="project" value="UniProtKB-UniRule"/>
</dbReference>
<keyword evidence="2 7" id="KW-0645">Protease</keyword>
<comment type="caution">
    <text evidence="9">The sequence shown here is derived from an EMBL/GenBank/DDBJ whole genome shotgun (WGS) entry which is preliminary data.</text>
</comment>
<dbReference type="EMBL" id="JANBTW010000074">
    <property type="protein sequence ID" value="KAJ2672906.1"/>
    <property type="molecule type" value="Genomic_DNA"/>
</dbReference>
<dbReference type="InterPro" id="IPR024080">
    <property type="entry name" value="Neurolysin/TOP_N"/>
</dbReference>
<comment type="cofactor">
    <cofactor evidence="7">
        <name>Zn(2+)</name>
        <dbReference type="ChEBI" id="CHEBI:29105"/>
    </cofactor>
    <text evidence="7">Binds 1 zinc ion.</text>
</comment>
<dbReference type="OrthoDB" id="534666at2759"/>
<keyword evidence="4 7" id="KW-0378">Hydrolase</keyword>
<dbReference type="GO" id="GO:0005758">
    <property type="term" value="C:mitochondrial intermembrane space"/>
    <property type="evidence" value="ECO:0007669"/>
    <property type="project" value="TreeGrafter"/>
</dbReference>
<dbReference type="GO" id="GO:0004222">
    <property type="term" value="F:metalloendopeptidase activity"/>
    <property type="evidence" value="ECO:0007669"/>
    <property type="project" value="UniProtKB-EC"/>
</dbReference>